<keyword evidence="2" id="KW-1185">Reference proteome</keyword>
<gene>
    <name evidence="1" type="ORF">GCM10009839_59010</name>
</gene>
<dbReference type="RefSeq" id="WP_344668935.1">
    <property type="nucleotide sequence ID" value="NZ_BAAAQN010000041.1"/>
</dbReference>
<proteinExistence type="predicted"/>
<dbReference type="SUPFAM" id="SSF52540">
    <property type="entry name" value="P-loop containing nucleoside triphosphate hydrolases"/>
    <property type="match status" value="1"/>
</dbReference>
<evidence type="ECO:0008006" key="3">
    <source>
        <dbReference type="Google" id="ProtNLM"/>
    </source>
</evidence>
<evidence type="ECO:0000313" key="2">
    <source>
        <dbReference type="Proteomes" id="UP001500751"/>
    </source>
</evidence>
<dbReference type="InterPro" id="IPR027417">
    <property type="entry name" value="P-loop_NTPase"/>
</dbReference>
<accession>A0ABN2V0T6</accession>
<reference evidence="1 2" key="1">
    <citation type="journal article" date="2019" name="Int. J. Syst. Evol. Microbiol.">
        <title>The Global Catalogue of Microorganisms (GCM) 10K type strain sequencing project: providing services to taxonomists for standard genome sequencing and annotation.</title>
        <authorList>
            <consortium name="The Broad Institute Genomics Platform"/>
            <consortium name="The Broad Institute Genome Sequencing Center for Infectious Disease"/>
            <person name="Wu L."/>
            <person name="Ma J."/>
        </authorList>
    </citation>
    <scope>NUCLEOTIDE SEQUENCE [LARGE SCALE GENOMIC DNA]</scope>
    <source>
        <strain evidence="1 2">JCM 16014</strain>
    </source>
</reference>
<organism evidence="1 2">
    <name type="scientific">Catenulispora yoronensis</name>
    <dbReference type="NCBI Taxonomy" id="450799"/>
    <lineage>
        <taxon>Bacteria</taxon>
        <taxon>Bacillati</taxon>
        <taxon>Actinomycetota</taxon>
        <taxon>Actinomycetes</taxon>
        <taxon>Catenulisporales</taxon>
        <taxon>Catenulisporaceae</taxon>
        <taxon>Catenulispora</taxon>
    </lineage>
</organism>
<comment type="caution">
    <text evidence="1">The sequence shown here is derived from an EMBL/GenBank/DDBJ whole genome shotgun (WGS) entry which is preliminary data.</text>
</comment>
<evidence type="ECO:0000313" key="1">
    <source>
        <dbReference type="EMBL" id="GAA2046655.1"/>
    </source>
</evidence>
<protein>
    <recommendedName>
        <fullName evidence="3">ATP-binding protein</fullName>
    </recommendedName>
</protein>
<dbReference type="EMBL" id="BAAAQN010000041">
    <property type="protein sequence ID" value="GAA2046655.1"/>
    <property type="molecule type" value="Genomic_DNA"/>
</dbReference>
<name>A0ABN2V0T6_9ACTN</name>
<dbReference type="Proteomes" id="UP001500751">
    <property type="component" value="Unassembled WGS sequence"/>
</dbReference>
<sequence>MASSAERRLNSALTSIRGRLQVVRERIQQLGQVRISMLGFKGVGKSTLLWAMFNSLDDAMKKAAADGAAAGYAPVREPSANMYLSQTNELVVEAFAEKDTNTLELAPTPSSDDFLRFEFEITRVGSLHQTRWSRIRFCIADYPGAWLERDAMLDPEVEDLQNFIYASHVLIAPIDTPSMMNDTWHRRTNRPEQIKNWLDLSISSKRRSSPMLILLVPVRCEEYLRRTDGARALQDLTRERYADIIHGLIDSPAGDHVAIAITPVKTFGTASYQGQREGAGKREYEPRFAADHIESVAEPDGAEQPLLYIISFLLNCRRLARNATTTQIQEYLNWNQDLDTYLSELQKIRKVGRDGFEIVHDPQHLLQDWQA</sequence>